<evidence type="ECO:0000313" key="4">
    <source>
        <dbReference type="Proteomes" id="UP001215712"/>
    </source>
</evidence>
<sequence>MDISTLALVLFNGVLAAFGILFASMVFFDNILRWDGGGGGGANPPDQLFNAAKALLKAITARRNDIGERFQAIKIRHAALGQNAELISKPNEPMMEEMCAFEDENESILLEISWVEKEIQALDEDIASLQRILEELGGLAS</sequence>
<evidence type="ECO:0000256" key="2">
    <source>
        <dbReference type="SAM" id="Phobius"/>
    </source>
</evidence>
<protein>
    <submittedName>
        <fullName evidence="3">Uncharacterized protein</fullName>
    </submittedName>
</protein>
<keyword evidence="4" id="KW-1185">Reference proteome</keyword>
<keyword evidence="2" id="KW-0472">Membrane</keyword>
<keyword evidence="1" id="KW-0175">Coiled coil</keyword>
<gene>
    <name evidence="3" type="ORF">N7493_008091</name>
</gene>
<dbReference type="EMBL" id="JAQJAN010000012">
    <property type="protein sequence ID" value="KAJ5716180.1"/>
    <property type="molecule type" value="Genomic_DNA"/>
</dbReference>
<evidence type="ECO:0000256" key="1">
    <source>
        <dbReference type="SAM" id="Coils"/>
    </source>
</evidence>
<dbReference type="Proteomes" id="UP001215712">
    <property type="component" value="Unassembled WGS sequence"/>
</dbReference>
<dbReference type="AlphaFoldDB" id="A0AAD6HGN7"/>
<keyword evidence="2" id="KW-0812">Transmembrane</keyword>
<comment type="caution">
    <text evidence="3">The sequence shown here is derived from an EMBL/GenBank/DDBJ whole genome shotgun (WGS) entry which is preliminary data.</text>
</comment>
<evidence type="ECO:0000313" key="3">
    <source>
        <dbReference type="EMBL" id="KAJ5716180.1"/>
    </source>
</evidence>
<name>A0AAD6HGN7_9EURO</name>
<feature type="transmembrane region" description="Helical" evidence="2">
    <location>
        <begin position="6"/>
        <end position="28"/>
    </location>
</feature>
<organism evidence="3 4">
    <name type="scientific">Penicillium malachiteum</name>
    <dbReference type="NCBI Taxonomy" id="1324776"/>
    <lineage>
        <taxon>Eukaryota</taxon>
        <taxon>Fungi</taxon>
        <taxon>Dikarya</taxon>
        <taxon>Ascomycota</taxon>
        <taxon>Pezizomycotina</taxon>
        <taxon>Eurotiomycetes</taxon>
        <taxon>Eurotiomycetidae</taxon>
        <taxon>Eurotiales</taxon>
        <taxon>Aspergillaceae</taxon>
        <taxon>Penicillium</taxon>
    </lineage>
</organism>
<proteinExistence type="predicted"/>
<feature type="coiled-coil region" evidence="1">
    <location>
        <begin position="112"/>
        <end position="139"/>
    </location>
</feature>
<accession>A0AAD6HGN7</accession>
<keyword evidence="2" id="KW-1133">Transmembrane helix</keyword>
<reference evidence="3" key="1">
    <citation type="journal article" date="2023" name="IMA Fungus">
        <title>Comparative genomic study of the Penicillium genus elucidates a diverse pangenome and 15 lateral gene transfer events.</title>
        <authorList>
            <person name="Petersen C."/>
            <person name="Sorensen T."/>
            <person name="Nielsen M.R."/>
            <person name="Sondergaard T.E."/>
            <person name="Sorensen J.L."/>
            <person name="Fitzpatrick D.A."/>
            <person name="Frisvad J.C."/>
            <person name="Nielsen K.L."/>
        </authorList>
    </citation>
    <scope>NUCLEOTIDE SEQUENCE</scope>
    <source>
        <strain evidence="3">IBT 17514</strain>
    </source>
</reference>
<reference evidence="3" key="2">
    <citation type="submission" date="2023-01" db="EMBL/GenBank/DDBJ databases">
        <authorList>
            <person name="Petersen C."/>
        </authorList>
    </citation>
    <scope>NUCLEOTIDE SEQUENCE</scope>
    <source>
        <strain evidence="3">IBT 17514</strain>
    </source>
</reference>